<gene>
    <name evidence="1" type="ORF">L203_100925</name>
</gene>
<dbReference type="InterPro" id="IPR036249">
    <property type="entry name" value="Thioredoxin-like_sf"/>
</dbReference>
<name>A0A1E3I9C2_9TREE</name>
<dbReference type="RefSeq" id="XP_066066474.1">
    <property type="nucleotide sequence ID" value="XM_066210377.1"/>
</dbReference>
<dbReference type="GeneID" id="91085139"/>
<dbReference type="PRINTS" id="PR00421">
    <property type="entry name" value="THIOREDOXIN"/>
</dbReference>
<dbReference type="EMBL" id="CP143784">
    <property type="protein sequence ID" value="WVN85774.1"/>
    <property type="molecule type" value="Genomic_DNA"/>
</dbReference>
<keyword evidence="2" id="KW-1185">Reference proteome</keyword>
<dbReference type="GO" id="GO:0015035">
    <property type="term" value="F:protein-disulfide reductase activity"/>
    <property type="evidence" value="ECO:0007669"/>
    <property type="project" value="TreeGrafter"/>
</dbReference>
<reference evidence="1" key="2">
    <citation type="journal article" date="2022" name="Elife">
        <title>Obligate sexual reproduction of a homothallic fungus closely related to the Cryptococcus pathogenic species complex.</title>
        <authorList>
            <person name="Passer A.R."/>
            <person name="Clancey S.A."/>
            <person name="Shea T."/>
            <person name="David-Palma M."/>
            <person name="Averette A.F."/>
            <person name="Boekhout T."/>
            <person name="Porcel B.M."/>
            <person name="Nowrousian M."/>
            <person name="Cuomo C.A."/>
            <person name="Sun S."/>
            <person name="Heitman J."/>
            <person name="Coelho M.A."/>
        </authorList>
    </citation>
    <scope>NUCLEOTIDE SEQUENCE</scope>
    <source>
        <strain evidence="1">CBS 7841</strain>
    </source>
</reference>
<dbReference type="PANTHER" id="PTHR45663">
    <property type="entry name" value="GEO12009P1"/>
    <property type="match status" value="1"/>
</dbReference>
<dbReference type="AlphaFoldDB" id="A0A1E3I9C2"/>
<accession>A0A1E3I9C2</accession>
<dbReference type="SUPFAM" id="SSF52833">
    <property type="entry name" value="Thioredoxin-like"/>
    <property type="match status" value="1"/>
</dbReference>
<organism evidence="1 2">
    <name type="scientific">Cryptococcus depauperatus CBS 7841</name>
    <dbReference type="NCBI Taxonomy" id="1295531"/>
    <lineage>
        <taxon>Eukaryota</taxon>
        <taxon>Fungi</taxon>
        <taxon>Dikarya</taxon>
        <taxon>Basidiomycota</taxon>
        <taxon>Agaricomycotina</taxon>
        <taxon>Tremellomycetes</taxon>
        <taxon>Tremellales</taxon>
        <taxon>Cryptococcaceae</taxon>
        <taxon>Cryptococcus</taxon>
    </lineage>
</organism>
<evidence type="ECO:0000313" key="2">
    <source>
        <dbReference type="Proteomes" id="UP000094043"/>
    </source>
</evidence>
<dbReference type="InterPro" id="IPR013766">
    <property type="entry name" value="Thioredoxin_domain"/>
</dbReference>
<dbReference type="Pfam" id="PF00085">
    <property type="entry name" value="Thioredoxin"/>
    <property type="match status" value="1"/>
</dbReference>
<evidence type="ECO:0000313" key="1">
    <source>
        <dbReference type="EMBL" id="WVN85774.1"/>
    </source>
</evidence>
<dbReference type="CDD" id="cd02947">
    <property type="entry name" value="TRX_family"/>
    <property type="match status" value="1"/>
</dbReference>
<proteinExistence type="predicted"/>
<dbReference type="KEGG" id="cdep:91085139"/>
<reference evidence="1" key="3">
    <citation type="submission" date="2024-01" db="EMBL/GenBank/DDBJ databases">
        <authorList>
            <person name="Coelho M.A."/>
            <person name="David-Palma M."/>
            <person name="Shea T."/>
            <person name="Sun S."/>
            <person name="Cuomo C.A."/>
            <person name="Heitman J."/>
        </authorList>
    </citation>
    <scope>NUCLEOTIDE SEQUENCE</scope>
    <source>
        <strain evidence="1">CBS 7841</strain>
    </source>
</reference>
<protein>
    <submittedName>
        <fullName evidence="1">Thioredoxin</fullName>
    </submittedName>
</protein>
<dbReference type="PANTHER" id="PTHR45663:SF11">
    <property type="entry name" value="GEO12009P1"/>
    <property type="match status" value="1"/>
</dbReference>
<dbReference type="PROSITE" id="PS51352">
    <property type="entry name" value="THIOREDOXIN_2"/>
    <property type="match status" value="1"/>
</dbReference>
<dbReference type="GO" id="GO:0005737">
    <property type="term" value="C:cytoplasm"/>
    <property type="evidence" value="ECO:0007669"/>
    <property type="project" value="TreeGrafter"/>
</dbReference>
<dbReference type="VEuPathDB" id="FungiDB:L203_05124"/>
<dbReference type="Gene3D" id="3.40.30.10">
    <property type="entry name" value="Glutaredoxin"/>
    <property type="match status" value="1"/>
</dbReference>
<sequence>MLFQKILSSRALTSGSFSISQRGFHATRSARNHYLDADTTTFEKRALDKSNSKPVLVDFYASWCQPCQVLTPLLKRVTGPESNFDLMTINVDDYPDIAGQYKVAALPTIVAFKDGKVKNKFVGFRGQEDIDKFLDLL</sequence>
<reference evidence="1" key="1">
    <citation type="submission" date="2016-06" db="EMBL/GenBank/DDBJ databases">
        <authorList>
            <person name="Cuomo C."/>
            <person name="Litvintseva A."/>
            <person name="Heitman J."/>
            <person name="Chen Y."/>
            <person name="Sun S."/>
            <person name="Springer D."/>
            <person name="Dromer F."/>
            <person name="Young S."/>
            <person name="Zeng Q."/>
            <person name="Chapman S."/>
            <person name="Gujja S."/>
            <person name="Saif S."/>
            <person name="Birren B."/>
        </authorList>
    </citation>
    <scope>NUCLEOTIDE SEQUENCE</scope>
    <source>
        <strain evidence="1">CBS 7841</strain>
    </source>
</reference>
<dbReference type="Proteomes" id="UP000094043">
    <property type="component" value="Chromosome 1"/>
</dbReference>
<dbReference type="OrthoDB" id="2121326at2759"/>